<evidence type="ECO:0000259" key="3">
    <source>
        <dbReference type="PROSITE" id="PS50829"/>
    </source>
</evidence>
<feature type="region of interest" description="Disordered" evidence="2">
    <location>
        <begin position="1116"/>
        <end position="1203"/>
    </location>
</feature>
<evidence type="ECO:0000256" key="1">
    <source>
        <dbReference type="SAM" id="Coils"/>
    </source>
</evidence>
<feature type="compositionally biased region" description="Polar residues" evidence="2">
    <location>
        <begin position="1219"/>
        <end position="1232"/>
    </location>
</feature>
<proteinExistence type="predicted"/>
<feature type="region of interest" description="Disordered" evidence="2">
    <location>
        <begin position="1216"/>
        <end position="1238"/>
    </location>
</feature>
<feature type="region of interest" description="Disordered" evidence="2">
    <location>
        <begin position="1403"/>
        <end position="1434"/>
    </location>
</feature>
<feature type="compositionally biased region" description="Polar residues" evidence="2">
    <location>
        <begin position="491"/>
        <end position="501"/>
    </location>
</feature>
<dbReference type="PANTHER" id="PTHR14445:SF36">
    <property type="entry name" value="FI03272P-RELATED"/>
    <property type="match status" value="1"/>
</dbReference>
<dbReference type="SUPFAM" id="SSF55277">
    <property type="entry name" value="GYF domain"/>
    <property type="match status" value="1"/>
</dbReference>
<dbReference type="STRING" id="253628.A0A0D1Z6Q7"/>
<dbReference type="OrthoDB" id="48509at2759"/>
<dbReference type="InterPro" id="IPR003169">
    <property type="entry name" value="GYF"/>
</dbReference>
<dbReference type="Proteomes" id="UP000053259">
    <property type="component" value="Unassembled WGS sequence"/>
</dbReference>
<feature type="compositionally biased region" description="Basic and acidic residues" evidence="2">
    <location>
        <begin position="502"/>
        <end position="518"/>
    </location>
</feature>
<feature type="compositionally biased region" description="Polar residues" evidence="2">
    <location>
        <begin position="1522"/>
        <end position="1537"/>
    </location>
</feature>
<dbReference type="EMBL" id="KN847530">
    <property type="protein sequence ID" value="KIW08647.1"/>
    <property type="molecule type" value="Genomic_DNA"/>
</dbReference>
<evidence type="ECO:0000313" key="4">
    <source>
        <dbReference type="EMBL" id="KIW08647.1"/>
    </source>
</evidence>
<protein>
    <recommendedName>
        <fullName evidence="3">GYF domain-containing protein</fullName>
    </recommendedName>
</protein>
<accession>A0A0D1Z6Q7</accession>
<dbReference type="InterPro" id="IPR051640">
    <property type="entry name" value="GRB10-interact_GYF"/>
</dbReference>
<feature type="compositionally biased region" description="Low complexity" evidence="2">
    <location>
        <begin position="1"/>
        <end position="24"/>
    </location>
</feature>
<feature type="region of interest" description="Disordered" evidence="2">
    <location>
        <begin position="1076"/>
        <end position="1100"/>
    </location>
</feature>
<feature type="region of interest" description="Disordered" evidence="2">
    <location>
        <begin position="1350"/>
        <end position="1381"/>
    </location>
</feature>
<feature type="compositionally biased region" description="Polar residues" evidence="2">
    <location>
        <begin position="1042"/>
        <end position="1052"/>
    </location>
</feature>
<feature type="compositionally biased region" description="Basic and acidic residues" evidence="2">
    <location>
        <begin position="1134"/>
        <end position="1153"/>
    </location>
</feature>
<feature type="region of interest" description="Disordered" evidence="2">
    <location>
        <begin position="1294"/>
        <end position="1337"/>
    </location>
</feature>
<keyword evidence="5" id="KW-1185">Reference proteome</keyword>
<feature type="region of interest" description="Disordered" evidence="2">
    <location>
        <begin position="181"/>
        <end position="617"/>
    </location>
</feature>
<evidence type="ECO:0000313" key="5">
    <source>
        <dbReference type="Proteomes" id="UP000053259"/>
    </source>
</evidence>
<feature type="compositionally biased region" description="Basic and acidic residues" evidence="2">
    <location>
        <begin position="288"/>
        <end position="297"/>
    </location>
</feature>
<dbReference type="CDD" id="cd00072">
    <property type="entry name" value="GYF"/>
    <property type="match status" value="1"/>
</dbReference>
<feature type="compositionally biased region" description="Gly residues" evidence="2">
    <location>
        <begin position="581"/>
        <end position="590"/>
    </location>
</feature>
<feature type="coiled-coil region" evidence="1">
    <location>
        <begin position="1244"/>
        <end position="1284"/>
    </location>
</feature>
<feature type="compositionally biased region" description="Low complexity" evidence="2">
    <location>
        <begin position="571"/>
        <end position="580"/>
    </location>
</feature>
<feature type="compositionally biased region" description="Basic and acidic residues" evidence="2">
    <location>
        <begin position="723"/>
        <end position="733"/>
    </location>
</feature>
<dbReference type="InterPro" id="IPR035445">
    <property type="entry name" value="GYF-like_dom_sf"/>
</dbReference>
<feature type="compositionally biased region" description="Acidic residues" evidence="2">
    <location>
        <begin position="406"/>
        <end position="416"/>
    </location>
</feature>
<keyword evidence="1" id="KW-0175">Coiled coil</keyword>
<dbReference type="SMART" id="SM00444">
    <property type="entry name" value="GYF"/>
    <property type="match status" value="1"/>
</dbReference>
<feature type="compositionally biased region" description="Polar residues" evidence="2">
    <location>
        <begin position="433"/>
        <end position="448"/>
    </location>
</feature>
<feature type="compositionally biased region" description="Low complexity" evidence="2">
    <location>
        <begin position="777"/>
        <end position="794"/>
    </location>
</feature>
<gene>
    <name evidence="4" type="ORF">PV09_00602</name>
</gene>
<feature type="compositionally biased region" description="Polar residues" evidence="2">
    <location>
        <begin position="83"/>
        <end position="93"/>
    </location>
</feature>
<feature type="region of interest" description="Disordered" evidence="2">
    <location>
        <begin position="1033"/>
        <end position="1060"/>
    </location>
</feature>
<evidence type="ECO:0000256" key="2">
    <source>
        <dbReference type="SAM" id="MobiDB-lite"/>
    </source>
</evidence>
<dbReference type="GO" id="GO:0005829">
    <property type="term" value="C:cytosol"/>
    <property type="evidence" value="ECO:0007669"/>
    <property type="project" value="TreeGrafter"/>
</dbReference>
<dbReference type="HOGENOM" id="CLU_001585_1_0_1"/>
<feature type="region of interest" description="Disordered" evidence="2">
    <location>
        <begin position="1514"/>
        <end position="1572"/>
    </location>
</feature>
<feature type="compositionally biased region" description="Gly residues" evidence="2">
    <location>
        <begin position="300"/>
        <end position="314"/>
    </location>
</feature>
<dbReference type="Gene3D" id="3.30.1490.40">
    <property type="match status" value="1"/>
</dbReference>
<dbReference type="PANTHER" id="PTHR14445">
    <property type="entry name" value="GRB10 INTERACTING GYF PROTEIN"/>
    <property type="match status" value="1"/>
</dbReference>
<feature type="compositionally biased region" description="Low complexity" evidence="2">
    <location>
        <begin position="1547"/>
        <end position="1559"/>
    </location>
</feature>
<feature type="compositionally biased region" description="Polar residues" evidence="2">
    <location>
        <begin position="246"/>
        <end position="257"/>
    </location>
</feature>
<feature type="region of interest" description="Disordered" evidence="2">
    <location>
        <begin position="701"/>
        <end position="794"/>
    </location>
</feature>
<sequence>MAPTFASAAASGGNSNSSRADGASEWSRRANGATQTFRRSSQATTTSSSTTASREAPPASSSTQQPRNSSESSGVYVPPHVNASRNGAAPNNETLRYSKDRVLDIFRAEQAAGNLIEGLASLYVGNFQPSASNGVSSASPWGRRDEHKDNSHSVELCWDRNAHMFPMGLQEWTDEERELFNGSVNSPIKPPAMNNKEGGASKDGANNRKTSISQNLNSPGAFGLSSPTQSRPGNRRRETGDAYPFPNTSLASPSNSRFSKEETSSATPPAALLRRRTEQQKDASSGSGEERDRDKSESLSGGGLKRSGTGGLGASGTSTWGTSGTSAFSPMGSFGNFALGGSTPQPVTEKRPGYGSMRGQSRFAGLMKDSSGDLKEKSSSGDLGQQGNTEQERQWTEQRQNKPVGEETDLYADDEGVPSGSAALGGGLDESPPKQQRGFSGFGVSTSRVPDDGGLASLGMTADTVSYHDFGHQTPQQQRQHGGEGVHEPMSPTNTNPYQSPENERTDLDELHDGHEMSHGGPLPGLGGFRGANQGQGGLPGLGSNFPALGTRVPASYEAAASDRSQTSSTGPSRGFSSLSGLGGLPGLGGSASPWSAGPQGLGTPTRDRSGLTGAFGEGLMTSTADMHSPILAGLGSGNVFAGPGGFGSVRSKMGSLFPSAMQEQMRMGEGGIHGQEEQGFDTFARQHSGLGPLARGPLNPTVMGSAGPARDTGSPFRNNRGMFDDLMDHTPRNEMPSAIGEPSGMFGSMQSSQTPLSSVPHQDPHGLSRKSQSNLQRPSSNLTSPSSSQPPLQQMRTMVMPDRMRWIYKDPQGATQGPWSGLEMHDWYRAGFFTPELLIKRVEDPEFEPLAQLIRRIGNSREPFLVPQIGVPHESASASGKTPGVGGGVQPPFPNSFPSFGTTLTAEQQNALERRKQEEQFLMARQKEHLAQQQLYMKQQLGMQAAGGPQVGAHGLIHHSSAHSLHSQPSFGSVTSPAAYQPSPSQGPMVGGPAVPGFFDGAFRVQQQGQALAVPDVLGSIRESEVPGLMERMNLNNNNNRGASTQQSAGQQLPLGQGLPDEIQSSQIATMLQDRARLQREQAEHDRKQSGPKEEEREALAAQERFQQFKDLRAQEGAAEDQELRQITTEPDSQVHEIARDEMTKVDEKPEETLTQQVQAASAAKQASAQQSPWGKADASQNANHADRPPQSSSPMPAPVAQRKHNVADNLVAETRSRTQSPAVETPTTSVAPWANQAVEIPKTQSLKEIQEAEAKRAAKQEALAAAERRAAYERELAAAQAAASMAPAPGLPTGATWATQSPTTSTGSAQSVWGAKTATKPNAGKTLQQIQKEEEAKKQRAALAAAASAASITGPAPSSAGGKRYADLAGKSASPASPIQAAGWSTVGAGGKIKASTTPASAVSGTMAGRSVSGNTTSATSMKSSPVSRSSTMGAAQLGKLNKVDAMGEFKKWAIGELQRGGLHNGINASDFMETLLVLPSEIDIITEAVHSSAQTIDSRHFAEEFVRRKKQADKGVIEPSTTASPSTAKANDNAWSAVAKKGQTTAASSTPVPAASGEFKVAKAKGRRK</sequence>
<feature type="compositionally biased region" description="Polar residues" evidence="2">
    <location>
        <begin position="207"/>
        <end position="218"/>
    </location>
</feature>
<dbReference type="InParanoid" id="A0A0D1Z6Q7"/>
<organism evidence="4 5">
    <name type="scientific">Verruconis gallopava</name>
    <dbReference type="NCBI Taxonomy" id="253628"/>
    <lineage>
        <taxon>Eukaryota</taxon>
        <taxon>Fungi</taxon>
        <taxon>Dikarya</taxon>
        <taxon>Ascomycota</taxon>
        <taxon>Pezizomycotina</taxon>
        <taxon>Dothideomycetes</taxon>
        <taxon>Pleosporomycetidae</taxon>
        <taxon>Venturiales</taxon>
        <taxon>Sympoventuriaceae</taxon>
        <taxon>Verruconis</taxon>
    </lineage>
</organism>
<feature type="domain" description="GYF" evidence="3">
    <location>
        <begin position="804"/>
        <end position="859"/>
    </location>
</feature>
<feature type="compositionally biased region" description="Polar residues" evidence="2">
    <location>
        <begin position="969"/>
        <end position="987"/>
    </location>
</feature>
<feature type="compositionally biased region" description="Polar residues" evidence="2">
    <location>
        <begin position="64"/>
        <end position="73"/>
    </location>
</feature>
<feature type="compositionally biased region" description="Low complexity" evidence="2">
    <location>
        <begin position="1157"/>
        <end position="1173"/>
    </location>
</feature>
<feature type="compositionally biased region" description="Low complexity" evidence="2">
    <location>
        <begin position="315"/>
        <end position="326"/>
    </location>
</feature>
<feature type="region of interest" description="Disordered" evidence="2">
    <location>
        <begin position="1"/>
        <end position="93"/>
    </location>
</feature>
<feature type="compositionally biased region" description="Polar residues" evidence="2">
    <location>
        <begin position="749"/>
        <end position="761"/>
    </location>
</feature>
<name>A0A0D1Z6Q7_9PEZI</name>
<dbReference type="VEuPathDB" id="FungiDB:PV09_00602"/>
<feature type="compositionally biased region" description="Basic and acidic residues" evidence="2">
    <location>
        <begin position="390"/>
        <end position="400"/>
    </location>
</feature>
<feature type="compositionally biased region" description="Polar residues" evidence="2">
    <location>
        <begin position="1414"/>
        <end position="1434"/>
    </location>
</feature>
<dbReference type="GeneID" id="27308575"/>
<feature type="compositionally biased region" description="Low complexity" evidence="2">
    <location>
        <begin position="34"/>
        <end position="63"/>
    </location>
</feature>
<feature type="compositionally biased region" description="Polar residues" evidence="2">
    <location>
        <begin position="1298"/>
        <end position="1313"/>
    </location>
</feature>
<feature type="region of interest" description="Disordered" evidence="2">
    <location>
        <begin position="962"/>
        <end position="990"/>
    </location>
</feature>
<dbReference type="RefSeq" id="XP_016218516.1">
    <property type="nucleotide sequence ID" value="XM_016353363.1"/>
</dbReference>
<reference evidence="4 5" key="1">
    <citation type="submission" date="2015-01" db="EMBL/GenBank/DDBJ databases">
        <title>The Genome Sequence of Ochroconis gallopava CBS43764.</title>
        <authorList>
            <consortium name="The Broad Institute Genomics Platform"/>
            <person name="Cuomo C."/>
            <person name="de Hoog S."/>
            <person name="Gorbushina A."/>
            <person name="Stielow B."/>
            <person name="Teixiera M."/>
            <person name="Abouelleil A."/>
            <person name="Chapman S.B."/>
            <person name="Priest M."/>
            <person name="Young S.K."/>
            <person name="Wortman J."/>
            <person name="Nusbaum C."/>
            <person name="Birren B."/>
        </authorList>
    </citation>
    <scope>NUCLEOTIDE SEQUENCE [LARGE SCALE GENOMIC DNA]</scope>
    <source>
        <strain evidence="4 5">CBS 43764</strain>
    </source>
</reference>
<feature type="compositionally biased region" description="Polar residues" evidence="2">
    <location>
        <begin position="1180"/>
        <end position="1196"/>
    </location>
</feature>
<feature type="compositionally biased region" description="Basic and acidic residues" evidence="2">
    <location>
        <begin position="370"/>
        <end position="379"/>
    </location>
</feature>
<dbReference type="Pfam" id="PF02213">
    <property type="entry name" value="GYF"/>
    <property type="match status" value="1"/>
</dbReference>
<dbReference type="PROSITE" id="PS50829">
    <property type="entry name" value="GYF"/>
    <property type="match status" value="1"/>
</dbReference>
<feature type="compositionally biased region" description="Low complexity" evidence="2">
    <location>
        <begin position="1350"/>
        <end position="1364"/>
    </location>
</feature>
<feature type="compositionally biased region" description="Gly residues" evidence="2">
    <location>
        <begin position="522"/>
        <end position="541"/>
    </location>
</feature>